<gene>
    <name evidence="1" type="ORF">CASFOL_014782</name>
</gene>
<dbReference type="AlphaFoldDB" id="A0ABD3DF94"/>
<evidence type="ECO:0000313" key="2">
    <source>
        <dbReference type="Proteomes" id="UP001632038"/>
    </source>
</evidence>
<dbReference type="Proteomes" id="UP001632038">
    <property type="component" value="Unassembled WGS sequence"/>
</dbReference>
<reference evidence="2" key="1">
    <citation type="journal article" date="2024" name="IScience">
        <title>Strigolactones Initiate the Formation of Haustorium-like Structures in Castilleja.</title>
        <authorList>
            <person name="Buerger M."/>
            <person name="Peterson D."/>
            <person name="Chory J."/>
        </authorList>
    </citation>
    <scope>NUCLEOTIDE SEQUENCE [LARGE SCALE GENOMIC DNA]</scope>
</reference>
<protein>
    <submittedName>
        <fullName evidence="1">Uncharacterized protein</fullName>
    </submittedName>
</protein>
<sequence>MELCYLNPVHHRSPACLTVKSYSNKIPDSDDRNRQPQALQKFSNKELSRILRTDSAIKAVEKKASSSKYNNLWPKAVLEALNDAIKQNRWESALKEEVDRLNEGVD</sequence>
<accession>A0ABD3DF94</accession>
<keyword evidence="2" id="KW-1185">Reference proteome</keyword>
<proteinExistence type="predicted"/>
<name>A0ABD3DF94_9LAMI</name>
<dbReference type="EMBL" id="JAVIJP010000017">
    <property type="protein sequence ID" value="KAL3639814.1"/>
    <property type="molecule type" value="Genomic_DNA"/>
</dbReference>
<comment type="caution">
    <text evidence="1">The sequence shown here is derived from an EMBL/GenBank/DDBJ whole genome shotgun (WGS) entry which is preliminary data.</text>
</comment>
<organism evidence="1 2">
    <name type="scientific">Castilleja foliolosa</name>
    <dbReference type="NCBI Taxonomy" id="1961234"/>
    <lineage>
        <taxon>Eukaryota</taxon>
        <taxon>Viridiplantae</taxon>
        <taxon>Streptophyta</taxon>
        <taxon>Embryophyta</taxon>
        <taxon>Tracheophyta</taxon>
        <taxon>Spermatophyta</taxon>
        <taxon>Magnoliopsida</taxon>
        <taxon>eudicotyledons</taxon>
        <taxon>Gunneridae</taxon>
        <taxon>Pentapetalae</taxon>
        <taxon>asterids</taxon>
        <taxon>lamiids</taxon>
        <taxon>Lamiales</taxon>
        <taxon>Orobanchaceae</taxon>
        <taxon>Pedicularideae</taxon>
        <taxon>Castillejinae</taxon>
        <taxon>Castilleja</taxon>
    </lineage>
</organism>
<evidence type="ECO:0000313" key="1">
    <source>
        <dbReference type="EMBL" id="KAL3639814.1"/>
    </source>
</evidence>